<dbReference type="PROSITE" id="PS50110">
    <property type="entry name" value="RESPONSE_REGULATORY"/>
    <property type="match status" value="1"/>
</dbReference>
<dbReference type="InterPro" id="IPR050595">
    <property type="entry name" value="Bact_response_regulator"/>
</dbReference>
<dbReference type="PANTHER" id="PTHR44591">
    <property type="entry name" value="STRESS RESPONSE REGULATOR PROTEIN 1"/>
    <property type="match status" value="1"/>
</dbReference>
<evidence type="ECO:0000313" key="4">
    <source>
        <dbReference type="EMBL" id="MBC5763314.1"/>
    </source>
</evidence>
<dbReference type="Gene3D" id="3.40.50.2300">
    <property type="match status" value="1"/>
</dbReference>
<evidence type="ECO:0000313" key="5">
    <source>
        <dbReference type="Proteomes" id="UP000596827"/>
    </source>
</evidence>
<evidence type="ECO:0000256" key="2">
    <source>
        <dbReference type="PROSITE-ProRule" id="PRU00169"/>
    </source>
</evidence>
<dbReference type="RefSeq" id="WP_187079768.1">
    <property type="nucleotide sequence ID" value="NZ_JACORU010000001.1"/>
</dbReference>
<feature type="domain" description="Response regulatory" evidence="3">
    <location>
        <begin position="3"/>
        <end position="119"/>
    </location>
</feature>
<dbReference type="GO" id="GO:0000160">
    <property type="term" value="P:phosphorelay signal transduction system"/>
    <property type="evidence" value="ECO:0007669"/>
    <property type="project" value="InterPro"/>
</dbReference>
<dbReference type="EMBL" id="JACORU010000001">
    <property type="protein sequence ID" value="MBC5763314.1"/>
    <property type="molecule type" value="Genomic_DNA"/>
</dbReference>
<dbReference type="InterPro" id="IPR001789">
    <property type="entry name" value="Sig_transdc_resp-reg_receiver"/>
</dbReference>
<dbReference type="AlphaFoldDB" id="A0A923M5Q7"/>
<protein>
    <submittedName>
        <fullName evidence="4">Response regulator</fullName>
    </submittedName>
</protein>
<comment type="caution">
    <text evidence="4">The sequence shown here is derived from an EMBL/GenBank/DDBJ whole genome shotgun (WGS) entry which is preliminary data.</text>
</comment>
<dbReference type="Proteomes" id="UP000596827">
    <property type="component" value="Unassembled WGS sequence"/>
</dbReference>
<dbReference type="InterPro" id="IPR011006">
    <property type="entry name" value="CheY-like_superfamily"/>
</dbReference>
<sequence length="354" mass="37790">MAKVLVIDDDPLQRMLASRTLADAGHDVHVAEDGQAGLEAIRERKPDLVVSDVVMPRMNGYQVVAAVRAEPAIAATPIMLLTTMAERAQVRLGMTSGADDYLGKPYRPQELVEAVRALLQRNRAHEAAAMSALKDRFDEALRAQQDALSFKYEWQLANELSARWERDTQGGETHREFTGATLLLANLFEALQVRGEDAALATEAFQAVRDSLYLFGAVHVAPFGEDVFGVFDTAPDAPVPAHVHGVRAALALQSAVAHAIGSDVAQRLSIALGEGDVALIPLYDPLHGDAGSAALPGAALRACLALRRFAVESGWRVAADAALPGKLDGQLAVVAQKADFAGHAVCELKPARES</sequence>
<feature type="modified residue" description="4-aspartylphosphate" evidence="2">
    <location>
        <position position="52"/>
    </location>
</feature>
<evidence type="ECO:0000259" key="3">
    <source>
        <dbReference type="PROSITE" id="PS50110"/>
    </source>
</evidence>
<accession>A0A923M5Q7</accession>
<reference evidence="4" key="1">
    <citation type="submission" date="2020-08" db="EMBL/GenBank/DDBJ databases">
        <title>Ramlibacter sp. GTP1 16S ribosomal RNA gene genome sequencing and assembly.</title>
        <authorList>
            <person name="Kang M."/>
        </authorList>
    </citation>
    <scope>NUCLEOTIDE SEQUENCE</scope>
    <source>
        <strain evidence="4">GTP1</strain>
    </source>
</reference>
<dbReference type="PANTHER" id="PTHR44591:SF23">
    <property type="entry name" value="CHEY SUBFAMILY"/>
    <property type="match status" value="1"/>
</dbReference>
<keyword evidence="1 2" id="KW-0597">Phosphoprotein</keyword>
<gene>
    <name evidence="4" type="ORF">H8R02_02545</name>
</gene>
<organism evidence="4 5">
    <name type="scientific">Ramlibacter albus</name>
    <dbReference type="NCBI Taxonomy" id="2079448"/>
    <lineage>
        <taxon>Bacteria</taxon>
        <taxon>Pseudomonadati</taxon>
        <taxon>Pseudomonadota</taxon>
        <taxon>Betaproteobacteria</taxon>
        <taxon>Burkholderiales</taxon>
        <taxon>Comamonadaceae</taxon>
        <taxon>Ramlibacter</taxon>
    </lineage>
</organism>
<name>A0A923M5Q7_9BURK</name>
<dbReference type="SMART" id="SM00448">
    <property type="entry name" value="REC"/>
    <property type="match status" value="1"/>
</dbReference>
<evidence type="ECO:0000256" key="1">
    <source>
        <dbReference type="ARBA" id="ARBA00022553"/>
    </source>
</evidence>
<dbReference type="SUPFAM" id="SSF52172">
    <property type="entry name" value="CheY-like"/>
    <property type="match status" value="1"/>
</dbReference>
<proteinExistence type="predicted"/>
<dbReference type="Pfam" id="PF00072">
    <property type="entry name" value="Response_reg"/>
    <property type="match status" value="1"/>
</dbReference>
<keyword evidence="5" id="KW-1185">Reference proteome</keyword>